<dbReference type="AlphaFoldDB" id="A0A1E3UG27"/>
<sequence>MAYERIDRPKGLLYHYTKRENIELILQDGRIRKFRDTECWFCASLEDTLRLMELTVMEEGKLYYDTNGLPRRYPKFMPEEYVVLELSPRYQNGNWVIWNQEFPAGVPEEILRLGEEFSHLKVGFRGDLRFYENPNIYEVAELLQEQTQTPQITM</sequence>
<protein>
    <recommendedName>
        <fullName evidence="3">DUF2441 domain-containing protein</fullName>
    </recommendedName>
</protein>
<reference evidence="1 2" key="1">
    <citation type="submission" date="2016-08" db="EMBL/GenBank/DDBJ databases">
        <authorList>
            <person name="Seilhamer J.J."/>
        </authorList>
    </citation>
    <scope>NUCLEOTIDE SEQUENCE [LARGE SCALE GENOMIC DNA]</scope>
    <source>
        <strain evidence="1 2">NML150140-1</strain>
    </source>
</reference>
<organism evidence="1 2">
    <name type="scientific">Eisenbergiella tayi</name>
    <dbReference type="NCBI Taxonomy" id="1432052"/>
    <lineage>
        <taxon>Bacteria</taxon>
        <taxon>Bacillati</taxon>
        <taxon>Bacillota</taxon>
        <taxon>Clostridia</taxon>
        <taxon>Lachnospirales</taxon>
        <taxon>Lachnospiraceae</taxon>
        <taxon>Eisenbergiella</taxon>
    </lineage>
</organism>
<evidence type="ECO:0000313" key="1">
    <source>
        <dbReference type="EMBL" id="ODR49621.1"/>
    </source>
</evidence>
<dbReference type="RefSeq" id="WP_069431809.1">
    <property type="nucleotide sequence ID" value="NZ_JAWYUW010000078.1"/>
</dbReference>
<evidence type="ECO:0000313" key="2">
    <source>
        <dbReference type="Proteomes" id="UP000094271"/>
    </source>
</evidence>
<accession>A0A1E3UG27</accession>
<dbReference type="OrthoDB" id="1854169at2"/>
<evidence type="ECO:0008006" key="3">
    <source>
        <dbReference type="Google" id="ProtNLM"/>
    </source>
</evidence>
<comment type="caution">
    <text evidence="1">The sequence shown here is derived from an EMBL/GenBank/DDBJ whole genome shotgun (WGS) entry which is preliminary data.</text>
</comment>
<name>A0A1E3UG27_9FIRM</name>
<gene>
    <name evidence="1" type="ORF">BEI59_16900</name>
</gene>
<proteinExistence type="predicted"/>
<dbReference type="Proteomes" id="UP000094271">
    <property type="component" value="Unassembled WGS sequence"/>
</dbReference>
<dbReference type="EMBL" id="MEHA01000012">
    <property type="protein sequence ID" value="ODR49621.1"/>
    <property type="molecule type" value="Genomic_DNA"/>
</dbReference>